<evidence type="ECO:0000259" key="3">
    <source>
        <dbReference type="PROSITE" id="PS50158"/>
    </source>
</evidence>
<feature type="domain" description="CCHC-type" evidence="3">
    <location>
        <begin position="89"/>
        <end position="103"/>
    </location>
</feature>
<reference evidence="4" key="2">
    <citation type="submission" date="2022-01" db="EMBL/GenBank/DDBJ databases">
        <authorList>
            <person name="Yamashiro T."/>
            <person name="Shiraishi A."/>
            <person name="Satake H."/>
            <person name="Nakayama K."/>
        </authorList>
    </citation>
    <scope>NUCLEOTIDE SEQUENCE</scope>
</reference>
<feature type="region of interest" description="Disordered" evidence="2">
    <location>
        <begin position="17"/>
        <end position="86"/>
    </location>
</feature>
<gene>
    <name evidence="4" type="ORF">Tco_1123324</name>
</gene>
<dbReference type="Proteomes" id="UP001151760">
    <property type="component" value="Unassembled WGS sequence"/>
</dbReference>
<dbReference type="InterPro" id="IPR036875">
    <property type="entry name" value="Znf_CCHC_sf"/>
</dbReference>
<dbReference type="SMART" id="SM00343">
    <property type="entry name" value="ZnF_C2HC"/>
    <property type="match status" value="1"/>
</dbReference>
<protein>
    <submittedName>
        <fullName evidence="4">Zinc finger, CCHC-type containing protein</fullName>
    </submittedName>
</protein>
<keyword evidence="1" id="KW-0479">Metal-binding</keyword>
<feature type="compositionally biased region" description="Polar residues" evidence="2">
    <location>
        <begin position="117"/>
        <end position="126"/>
    </location>
</feature>
<sequence>MGKTVNELHAMLKLHEETLPKRDANPALHAIRAGRVQKNQKNKPHKAAKRGHGKGKGKMGCAPNNAPFAPKPKTPPPPKKDNPAKDAVCHQCGEVRHWRRNCPVYLAELMKKKKLSQEASTSGTSVDSERNFHTVSKEGQSVSSHVLRWKATLTLGATQSTIGQNLHKGPVATKVKLGTEKNCPGISPSYEKEEAIARSYTSGTTEEEAETRALSLLRAMVIVQPLKQWKLYHIKLPIGLLLS</sequence>
<feature type="compositionally biased region" description="Basic residues" evidence="2">
    <location>
        <begin position="38"/>
        <end position="57"/>
    </location>
</feature>
<feature type="region of interest" description="Disordered" evidence="2">
    <location>
        <begin position="113"/>
        <end position="139"/>
    </location>
</feature>
<reference evidence="4" key="1">
    <citation type="journal article" date="2022" name="Int. J. Mol. Sci.">
        <title>Draft Genome of Tanacetum Coccineum: Genomic Comparison of Closely Related Tanacetum-Family Plants.</title>
        <authorList>
            <person name="Yamashiro T."/>
            <person name="Shiraishi A."/>
            <person name="Nakayama K."/>
            <person name="Satake H."/>
        </authorList>
    </citation>
    <scope>NUCLEOTIDE SEQUENCE</scope>
</reference>
<evidence type="ECO:0000313" key="5">
    <source>
        <dbReference type="Proteomes" id="UP001151760"/>
    </source>
</evidence>
<dbReference type="InterPro" id="IPR001878">
    <property type="entry name" value="Znf_CCHC"/>
</dbReference>
<feature type="compositionally biased region" description="Low complexity" evidence="2">
    <location>
        <begin position="59"/>
        <end position="68"/>
    </location>
</feature>
<comment type="caution">
    <text evidence="4">The sequence shown here is derived from an EMBL/GenBank/DDBJ whole genome shotgun (WGS) entry which is preliminary data.</text>
</comment>
<proteinExistence type="predicted"/>
<accession>A0ABQ5J331</accession>
<dbReference type="PROSITE" id="PS50158">
    <property type="entry name" value="ZF_CCHC"/>
    <property type="match status" value="1"/>
</dbReference>
<keyword evidence="1" id="KW-0862">Zinc</keyword>
<keyword evidence="1" id="KW-0863">Zinc-finger</keyword>
<dbReference type="EMBL" id="BQNB010021485">
    <property type="protein sequence ID" value="GJU06894.1"/>
    <property type="molecule type" value="Genomic_DNA"/>
</dbReference>
<dbReference type="SUPFAM" id="SSF57756">
    <property type="entry name" value="Retrovirus zinc finger-like domains"/>
    <property type="match status" value="1"/>
</dbReference>
<keyword evidence="5" id="KW-1185">Reference proteome</keyword>
<feature type="compositionally biased region" description="Basic and acidic residues" evidence="2">
    <location>
        <begin position="127"/>
        <end position="136"/>
    </location>
</feature>
<evidence type="ECO:0000256" key="1">
    <source>
        <dbReference type="PROSITE-ProRule" id="PRU00047"/>
    </source>
</evidence>
<evidence type="ECO:0000313" key="4">
    <source>
        <dbReference type="EMBL" id="GJU06894.1"/>
    </source>
</evidence>
<organism evidence="4 5">
    <name type="scientific">Tanacetum coccineum</name>
    <dbReference type="NCBI Taxonomy" id="301880"/>
    <lineage>
        <taxon>Eukaryota</taxon>
        <taxon>Viridiplantae</taxon>
        <taxon>Streptophyta</taxon>
        <taxon>Embryophyta</taxon>
        <taxon>Tracheophyta</taxon>
        <taxon>Spermatophyta</taxon>
        <taxon>Magnoliopsida</taxon>
        <taxon>eudicotyledons</taxon>
        <taxon>Gunneridae</taxon>
        <taxon>Pentapetalae</taxon>
        <taxon>asterids</taxon>
        <taxon>campanulids</taxon>
        <taxon>Asterales</taxon>
        <taxon>Asteraceae</taxon>
        <taxon>Asteroideae</taxon>
        <taxon>Anthemideae</taxon>
        <taxon>Anthemidinae</taxon>
        <taxon>Tanacetum</taxon>
    </lineage>
</organism>
<name>A0ABQ5J331_9ASTR</name>
<evidence type="ECO:0000256" key="2">
    <source>
        <dbReference type="SAM" id="MobiDB-lite"/>
    </source>
</evidence>